<dbReference type="SUPFAM" id="SSF53167">
    <property type="entry name" value="Purine and uridine phosphorylases"/>
    <property type="match status" value="1"/>
</dbReference>
<feature type="domain" description="Nucleoside phosphorylase" evidence="1">
    <location>
        <begin position="7"/>
        <end position="237"/>
    </location>
</feature>
<dbReference type="Proteomes" id="UP000009170">
    <property type="component" value="Unassembled WGS sequence"/>
</dbReference>
<dbReference type="RefSeq" id="XP_022839835.1">
    <property type="nucleotide sequence ID" value="XM_022983204.1"/>
</dbReference>
<dbReference type="AlphaFoldDB" id="A0A090MBI9"/>
<dbReference type="InterPro" id="IPR044580">
    <property type="entry name" value="MTAN"/>
</dbReference>
<dbReference type="PANTHER" id="PTHR46994:SF1">
    <property type="entry name" value="5'-METHYLTHIOADENOSINE NUCLEOSIDASE"/>
    <property type="match status" value="1"/>
</dbReference>
<dbReference type="GO" id="GO:0008930">
    <property type="term" value="F:methylthioadenosine nucleosidase activity"/>
    <property type="evidence" value="ECO:0007669"/>
    <property type="project" value="InterPro"/>
</dbReference>
<dbReference type="STRING" id="70448.A0A090MBI9"/>
<dbReference type="InParanoid" id="A0A090MBI9"/>
<dbReference type="FunCoup" id="A0A090MBI9">
    <property type="interactions" value="205"/>
</dbReference>
<sequence>MAPARVIAIVFAMDAEARPLIDALGLAPNPRAFARVAGSVPMRCHSGRTAEGADVHVVTSGTCERHGVCNVGTVGAALSTYETCASLKPDVIVNAGTAGGFAKRGGRVGDVYLATTFKNHDRRIPIPGYDAYGVGEYEAWPTPKLAAMLGCKRGTVCTGNSLDATETCRKLLDEHDACVKEMEAAAIAHVAHLFKVPMIAVKTITDIVDGPHATQEEFLANLASAAAALKDVLPKVIAFIDGRDMNDL</sequence>
<reference evidence="2 3" key="2">
    <citation type="journal article" date="2014" name="BMC Genomics">
        <title>An improved genome of the model marine alga Ostreococcus tauri unfolds by assessing Illumina de novo assemblies.</title>
        <authorList>
            <person name="Blanc-Mathieu R."/>
            <person name="Verhelst B."/>
            <person name="Derelle E."/>
            <person name="Rombauts S."/>
            <person name="Bouget F.Y."/>
            <person name="Carre I."/>
            <person name="Chateau A."/>
            <person name="Eyre-Walker A."/>
            <person name="Grimsley N."/>
            <person name="Moreau H."/>
            <person name="Piegu B."/>
            <person name="Rivals E."/>
            <person name="Schackwitz W."/>
            <person name="Van de Peer Y."/>
            <person name="Piganeau G."/>
        </authorList>
    </citation>
    <scope>NUCLEOTIDE SEQUENCE [LARGE SCALE GENOMIC DNA]</scope>
    <source>
        <strain evidence="3">OTTH 0595 / CCAP 157/2 / RCC745</strain>
    </source>
</reference>
<dbReference type="GO" id="GO:0009116">
    <property type="term" value="P:nucleoside metabolic process"/>
    <property type="evidence" value="ECO:0007669"/>
    <property type="project" value="InterPro"/>
</dbReference>
<evidence type="ECO:0000259" key="1">
    <source>
        <dbReference type="Pfam" id="PF01048"/>
    </source>
</evidence>
<dbReference type="GO" id="GO:0019509">
    <property type="term" value="P:L-methionine salvage from methylthioadenosine"/>
    <property type="evidence" value="ECO:0007669"/>
    <property type="project" value="InterPro"/>
</dbReference>
<protein>
    <submittedName>
        <fullName evidence="2">Nucleoside phosphorylase</fullName>
    </submittedName>
</protein>
<dbReference type="CDD" id="cd09008">
    <property type="entry name" value="MTAN"/>
    <property type="match status" value="1"/>
</dbReference>
<keyword evidence="3" id="KW-1185">Reference proteome</keyword>
<accession>A0A090MBI9</accession>
<reference evidence="3" key="1">
    <citation type="journal article" date="2006" name="Proc. Natl. Acad. Sci. U.S.A.">
        <title>Genome analysis of the smallest free-living eukaryote Ostreococcus tauri unveils many unique features.</title>
        <authorList>
            <person name="Derelle E."/>
            <person name="Ferraz C."/>
            <person name="Rombauts S."/>
            <person name="Rouze P."/>
            <person name="Worden A.Z."/>
            <person name="Robbens S."/>
            <person name="Partensky F."/>
            <person name="Degroeve S."/>
            <person name="Echeynie S."/>
            <person name="Cooke R."/>
            <person name="Saeys Y."/>
            <person name="Wuyts J."/>
            <person name="Jabbari K."/>
            <person name="Bowler C."/>
            <person name="Panaud O."/>
            <person name="Piegu B."/>
            <person name="Ball S.G."/>
            <person name="Ral J.-P."/>
            <person name="Bouget F.-Y."/>
            <person name="Piganeau G."/>
            <person name="De Baets B."/>
            <person name="Picard A."/>
            <person name="Delseny M."/>
            <person name="Demaille J."/>
            <person name="Van de Peer Y."/>
            <person name="Moreau H."/>
        </authorList>
    </citation>
    <scope>NUCLEOTIDE SEQUENCE [LARGE SCALE GENOMIC DNA]</scope>
    <source>
        <strain evidence="3">OTTH 0595 / CCAP 157/2 / RCC745</strain>
    </source>
</reference>
<dbReference type="Gene3D" id="3.40.50.1580">
    <property type="entry name" value="Nucleoside phosphorylase domain"/>
    <property type="match status" value="1"/>
</dbReference>
<dbReference type="EMBL" id="CAID01000010">
    <property type="protein sequence ID" value="CEF99434.1"/>
    <property type="molecule type" value="Genomic_DNA"/>
</dbReference>
<dbReference type="InterPro" id="IPR000845">
    <property type="entry name" value="Nucleoside_phosphorylase_d"/>
</dbReference>
<organism evidence="2 3">
    <name type="scientific">Ostreococcus tauri</name>
    <name type="common">Marine green alga</name>
    <dbReference type="NCBI Taxonomy" id="70448"/>
    <lineage>
        <taxon>Eukaryota</taxon>
        <taxon>Viridiplantae</taxon>
        <taxon>Chlorophyta</taxon>
        <taxon>Mamiellophyceae</taxon>
        <taxon>Mamiellales</taxon>
        <taxon>Bathycoccaceae</taxon>
        <taxon>Ostreococcus</taxon>
    </lineage>
</organism>
<dbReference type="Pfam" id="PF01048">
    <property type="entry name" value="PNP_UDP_1"/>
    <property type="match status" value="1"/>
</dbReference>
<evidence type="ECO:0000313" key="3">
    <source>
        <dbReference type="Proteomes" id="UP000009170"/>
    </source>
</evidence>
<gene>
    <name evidence="2" type="ORF">OT_ostta10g02660</name>
</gene>
<proteinExistence type="predicted"/>
<comment type="caution">
    <text evidence="2">The sequence shown here is derived from an EMBL/GenBank/DDBJ whole genome shotgun (WGS) entry which is preliminary data.</text>
</comment>
<dbReference type="PANTHER" id="PTHR46994">
    <property type="entry name" value="5'-METHYLTHIOADENOSINE/S-ADENOSYLHOMOCYSTEINE NUCLEOSIDASE 1"/>
    <property type="match status" value="1"/>
</dbReference>
<dbReference type="OrthoDB" id="1153057at2759"/>
<dbReference type="InterPro" id="IPR035994">
    <property type="entry name" value="Nucleoside_phosphorylase_sf"/>
</dbReference>
<evidence type="ECO:0000313" key="2">
    <source>
        <dbReference type="EMBL" id="CEF99434.1"/>
    </source>
</evidence>
<dbReference type="GeneID" id="9832037"/>
<dbReference type="KEGG" id="ota:OT_ostta10g02660"/>
<name>A0A090MBI9_OSTTA</name>